<feature type="compositionally biased region" description="Polar residues" evidence="1">
    <location>
        <begin position="176"/>
        <end position="186"/>
    </location>
</feature>
<proteinExistence type="predicted"/>
<gene>
    <name evidence="2" type="ORF">G5I_13524</name>
</gene>
<organism evidence="3">
    <name type="scientific">Acromyrmex echinatior</name>
    <name type="common">Panamanian leafcutter ant</name>
    <name type="synonym">Acromyrmex octospinosus echinatior</name>
    <dbReference type="NCBI Taxonomy" id="103372"/>
    <lineage>
        <taxon>Eukaryota</taxon>
        <taxon>Metazoa</taxon>
        <taxon>Ecdysozoa</taxon>
        <taxon>Arthropoda</taxon>
        <taxon>Hexapoda</taxon>
        <taxon>Insecta</taxon>
        <taxon>Pterygota</taxon>
        <taxon>Neoptera</taxon>
        <taxon>Endopterygota</taxon>
        <taxon>Hymenoptera</taxon>
        <taxon>Apocrita</taxon>
        <taxon>Aculeata</taxon>
        <taxon>Formicoidea</taxon>
        <taxon>Formicidae</taxon>
        <taxon>Myrmicinae</taxon>
        <taxon>Acromyrmex</taxon>
    </lineage>
</organism>
<keyword evidence="3" id="KW-1185">Reference proteome</keyword>
<evidence type="ECO:0000313" key="3">
    <source>
        <dbReference type="Proteomes" id="UP000007755"/>
    </source>
</evidence>
<protein>
    <submittedName>
        <fullName evidence="2">Uncharacterized protein</fullName>
    </submittedName>
</protein>
<feature type="compositionally biased region" description="Acidic residues" evidence="1">
    <location>
        <begin position="218"/>
        <end position="228"/>
    </location>
</feature>
<sequence length="260" mass="29773">MSMNAEVLRNVLCYVSDTISNLQLRKFTASTPIIEDLSRTSPLLKFSIPSDDSRTRTGTSAEATAASSFLTYPKSYLRSGANIQVRREQYPVWQFARAYKRVKEAMFLVDNSLLVRMLKNKLSHLAYLAMEDENVTDYPVNTERNLRPRQFRERAFQSNYDKRLEKAENQYRNIRDNTSSTTTITQGPRPRACEDEETVPPVPLIDDEPQSDIGTEPSDTESGNENELDSSSNTDYILKEIDVPLTNRNDNLIIFVVRNQ</sequence>
<feature type="region of interest" description="Disordered" evidence="1">
    <location>
        <begin position="174"/>
        <end position="233"/>
    </location>
</feature>
<reference evidence="2" key="1">
    <citation type="submission" date="2011-02" db="EMBL/GenBank/DDBJ databases">
        <title>The genome of the leaf-cutting ant Acromyrmex echinatior suggests key adaptations to social evolution and fungus farming.</title>
        <authorList>
            <person name="Nygaard S."/>
            <person name="Zhang G."/>
        </authorList>
    </citation>
    <scope>NUCLEOTIDE SEQUENCE</scope>
</reference>
<evidence type="ECO:0000256" key="1">
    <source>
        <dbReference type="SAM" id="MobiDB-lite"/>
    </source>
</evidence>
<evidence type="ECO:0000313" key="2">
    <source>
        <dbReference type="EMBL" id="EGI58375.1"/>
    </source>
</evidence>
<dbReference type="InParanoid" id="F4X597"/>
<dbReference type="Proteomes" id="UP000007755">
    <property type="component" value="Unassembled WGS sequence"/>
</dbReference>
<accession>F4X597</accession>
<name>F4X597_ACREC</name>
<dbReference type="EMBL" id="GL888700">
    <property type="protein sequence ID" value="EGI58375.1"/>
    <property type="molecule type" value="Genomic_DNA"/>
</dbReference>
<dbReference type="AlphaFoldDB" id="F4X597"/>